<comment type="cofactor">
    <cofactor evidence="1 9 10">
        <name>pyridoxal 5'-phosphate</name>
        <dbReference type="ChEBI" id="CHEBI:597326"/>
    </cofactor>
</comment>
<dbReference type="Proteomes" id="UP000199420">
    <property type="component" value="Unassembled WGS sequence"/>
</dbReference>
<dbReference type="Gene3D" id="3.90.1150.10">
    <property type="entry name" value="Aspartate Aminotransferase, domain 1"/>
    <property type="match status" value="1"/>
</dbReference>
<evidence type="ECO:0000256" key="5">
    <source>
        <dbReference type="ARBA" id="ARBA00022679"/>
    </source>
</evidence>
<dbReference type="GO" id="GO:0009102">
    <property type="term" value="P:biotin biosynthetic process"/>
    <property type="evidence" value="ECO:0007669"/>
    <property type="project" value="UniProtKB-UniRule"/>
</dbReference>
<comment type="function">
    <text evidence="9">Catalyzes the decarboxylative condensation of pimeloyl-[acyl-carrier protein] and L-alanine to produce 8-amino-7-oxononanoate (AON), [acyl-carrier protein], and carbon dioxide.</text>
</comment>
<dbReference type="GO" id="GO:0008710">
    <property type="term" value="F:8-amino-7-oxononanoate synthase activity"/>
    <property type="evidence" value="ECO:0007669"/>
    <property type="project" value="UniProtKB-UniRule"/>
</dbReference>
<accession>A0A1H6XNA4</accession>
<protein>
    <recommendedName>
        <fullName evidence="9">8-amino-7-oxononanoate synthase</fullName>
        <shortName evidence="9">AONS</shortName>
        <ecNumber evidence="9">2.3.1.47</ecNumber>
    </recommendedName>
    <alternativeName>
        <fullName evidence="9">7-keto-8-amino-pelargonic acid synthase</fullName>
        <shortName evidence="9">7-KAP synthase</shortName>
        <shortName evidence="9">KAPA synthase</shortName>
    </alternativeName>
    <alternativeName>
        <fullName evidence="9">8-amino-7-ketopelargonate synthase</fullName>
    </alternativeName>
</protein>
<keyword evidence="7 9" id="KW-0663">Pyridoxal phosphate</keyword>
<evidence type="ECO:0000256" key="3">
    <source>
        <dbReference type="ARBA" id="ARBA00010008"/>
    </source>
</evidence>
<keyword evidence="5 9" id="KW-0808">Transferase</keyword>
<dbReference type="OrthoDB" id="9807157at2"/>
<dbReference type="InterPro" id="IPR015422">
    <property type="entry name" value="PyrdxlP-dep_Trfase_small"/>
</dbReference>
<dbReference type="InterPro" id="IPR022834">
    <property type="entry name" value="AONS_Proteobacteria"/>
</dbReference>
<comment type="pathway">
    <text evidence="2 9">Cofactor biosynthesis; biotin biosynthesis.</text>
</comment>
<dbReference type="Gene3D" id="3.40.640.10">
    <property type="entry name" value="Type I PLP-dependent aspartate aminotransferase-like (Major domain)"/>
    <property type="match status" value="1"/>
</dbReference>
<evidence type="ECO:0000256" key="10">
    <source>
        <dbReference type="PIRSR" id="PIRSR604723-51"/>
    </source>
</evidence>
<keyword evidence="6 9" id="KW-0093">Biotin biosynthesis</keyword>
<dbReference type="InterPro" id="IPR001917">
    <property type="entry name" value="Aminotrans_II_pyridoxalP_BS"/>
</dbReference>
<proteinExistence type="inferred from homology"/>
<feature type="binding site" evidence="9">
    <location>
        <position position="375"/>
    </location>
    <ligand>
        <name>substrate</name>
    </ligand>
</feature>
<dbReference type="InterPro" id="IPR015424">
    <property type="entry name" value="PyrdxlP-dep_Trfase"/>
</dbReference>
<dbReference type="HAMAP" id="MF_01693">
    <property type="entry name" value="BioF_aminotrans_2"/>
    <property type="match status" value="1"/>
</dbReference>
<dbReference type="Pfam" id="PF00155">
    <property type="entry name" value="Aminotran_1_2"/>
    <property type="match status" value="1"/>
</dbReference>
<feature type="modified residue" description="N6-(pyridoxal phosphate)lysine" evidence="9 10">
    <location>
        <position position="261"/>
    </location>
</feature>
<dbReference type="PANTHER" id="PTHR13693:SF100">
    <property type="entry name" value="8-AMINO-7-OXONONANOATE SYNTHASE"/>
    <property type="match status" value="1"/>
</dbReference>
<evidence type="ECO:0000256" key="8">
    <source>
        <dbReference type="ARBA" id="ARBA00047715"/>
    </source>
</evidence>
<evidence type="ECO:0000256" key="7">
    <source>
        <dbReference type="ARBA" id="ARBA00022898"/>
    </source>
</evidence>
<keyword evidence="13" id="KW-1185">Reference proteome</keyword>
<dbReference type="InterPro" id="IPR004839">
    <property type="entry name" value="Aminotransferase_I/II_large"/>
</dbReference>
<dbReference type="SUPFAM" id="SSF53383">
    <property type="entry name" value="PLP-dependent transferases"/>
    <property type="match status" value="1"/>
</dbReference>
<dbReference type="InterPro" id="IPR004723">
    <property type="entry name" value="AONS_Archaea/Proteobacteria"/>
</dbReference>
<evidence type="ECO:0000256" key="9">
    <source>
        <dbReference type="HAMAP-Rule" id="MF_01693"/>
    </source>
</evidence>
<organism evidence="12 13">
    <name type="scientific">Frateuria terrea</name>
    <dbReference type="NCBI Taxonomy" id="529704"/>
    <lineage>
        <taxon>Bacteria</taxon>
        <taxon>Pseudomonadati</taxon>
        <taxon>Pseudomonadota</taxon>
        <taxon>Gammaproteobacteria</taxon>
        <taxon>Lysobacterales</taxon>
        <taxon>Rhodanobacteraceae</taxon>
        <taxon>Frateuria</taxon>
    </lineage>
</organism>
<comment type="subunit">
    <text evidence="4 9">Homodimer.</text>
</comment>
<dbReference type="AlphaFoldDB" id="A0A1H6XNA4"/>
<feature type="domain" description="Aminotransferase class I/classII large" evidence="11">
    <location>
        <begin position="63"/>
        <end position="403"/>
    </location>
</feature>
<feature type="binding site" evidence="9">
    <location>
        <position position="43"/>
    </location>
    <ligand>
        <name>substrate</name>
    </ligand>
</feature>
<feature type="binding site" evidence="9">
    <location>
        <begin position="130"/>
        <end position="131"/>
    </location>
    <ligand>
        <name>pyridoxal 5'-phosphate</name>
        <dbReference type="ChEBI" id="CHEBI:597326"/>
    </ligand>
</feature>
<dbReference type="PANTHER" id="PTHR13693">
    <property type="entry name" value="CLASS II AMINOTRANSFERASE/8-AMINO-7-OXONONANOATE SYNTHASE"/>
    <property type="match status" value="1"/>
</dbReference>
<feature type="binding site" evidence="9">
    <location>
        <position position="229"/>
    </location>
    <ligand>
        <name>pyridoxal 5'-phosphate</name>
        <dbReference type="ChEBI" id="CHEBI:597326"/>
    </ligand>
</feature>
<dbReference type="RefSeq" id="WP_091338289.1">
    <property type="nucleotide sequence ID" value="NZ_FNYC01000005.1"/>
</dbReference>
<evidence type="ECO:0000313" key="12">
    <source>
        <dbReference type="EMBL" id="SEJ26320.1"/>
    </source>
</evidence>
<dbReference type="GO" id="GO:0030170">
    <property type="term" value="F:pyridoxal phosphate binding"/>
    <property type="evidence" value="ECO:0007669"/>
    <property type="project" value="UniProtKB-UniRule"/>
</dbReference>
<dbReference type="PROSITE" id="PS00599">
    <property type="entry name" value="AA_TRANSFER_CLASS_2"/>
    <property type="match status" value="1"/>
</dbReference>
<reference evidence="12 13" key="1">
    <citation type="submission" date="2016-10" db="EMBL/GenBank/DDBJ databases">
        <authorList>
            <person name="de Groot N.N."/>
        </authorList>
    </citation>
    <scope>NUCLEOTIDE SEQUENCE [LARGE SCALE GENOMIC DNA]</scope>
    <source>
        <strain evidence="12 13">DSM 26515</strain>
    </source>
</reference>
<feature type="binding site" evidence="9">
    <location>
        <position position="258"/>
    </location>
    <ligand>
        <name>pyridoxal 5'-phosphate</name>
        <dbReference type="ChEBI" id="CHEBI:597326"/>
    </ligand>
</feature>
<evidence type="ECO:0000256" key="4">
    <source>
        <dbReference type="ARBA" id="ARBA00011738"/>
    </source>
</evidence>
<dbReference type="STRING" id="529704.SAMN02927913_2852"/>
<evidence type="ECO:0000256" key="6">
    <source>
        <dbReference type="ARBA" id="ARBA00022756"/>
    </source>
</evidence>
<dbReference type="EMBL" id="FNYC01000005">
    <property type="protein sequence ID" value="SEJ26320.1"/>
    <property type="molecule type" value="Genomic_DNA"/>
</dbReference>
<evidence type="ECO:0000256" key="2">
    <source>
        <dbReference type="ARBA" id="ARBA00004746"/>
    </source>
</evidence>
<feature type="binding site" evidence="9">
    <location>
        <position position="155"/>
    </location>
    <ligand>
        <name>substrate</name>
    </ligand>
</feature>
<dbReference type="InterPro" id="IPR050087">
    <property type="entry name" value="AON_synthase_class-II"/>
</dbReference>
<comment type="similarity">
    <text evidence="3 9">Belongs to the class-II pyridoxal-phosphate-dependent aminotransferase family. BioF subfamily.</text>
</comment>
<sequence>MIEPAPNVAFPSGSAVGGAPGRADLLQRLAIQTSERARSGLLRRARTIDHAQGPWLETGERRLLGFCSNDYLGLAQHPQLIAAFKRAADDEGVGSTAAHLLCGHRREHAELEEALADWTGRERALLFSTGYMANLGVLQALLGRGDLCVQDKLNHACLLDGATLAGAVLRRYPHGDAAAAARQLASEPGAAALLASDGVFSMDGDRAPLRELAALCRREGATLMVDDAHGLGVLGPAGAGSVAEAGLGSREVPVLMATLGKALGSHGAFVTGSAALIEGLAQFARTYVYTTAMPPALAAAALAAVQLARTEDWRRGKLAALVARFRAGAAQLGLPLAASDTPIQPVLLGDAAAALAAAQALETRGLLVVAIRPPTVPAGQARLRITLSAAHDEEHVDCLLDALAALPRAVTPV</sequence>
<evidence type="ECO:0000256" key="1">
    <source>
        <dbReference type="ARBA" id="ARBA00001933"/>
    </source>
</evidence>
<gene>
    <name evidence="9" type="primary">bioF</name>
    <name evidence="12" type="ORF">SAMN04487997_2875</name>
</gene>
<dbReference type="UniPathway" id="UPA00078"/>
<name>A0A1H6XNA4_9GAMM</name>
<evidence type="ECO:0000259" key="11">
    <source>
        <dbReference type="Pfam" id="PF00155"/>
    </source>
</evidence>
<evidence type="ECO:0000313" key="13">
    <source>
        <dbReference type="Proteomes" id="UP000199420"/>
    </source>
</evidence>
<comment type="catalytic activity">
    <reaction evidence="8 9">
        <text>6-carboxyhexanoyl-[ACP] + L-alanine + H(+) = (8S)-8-amino-7-oxononanoate + holo-[ACP] + CO2</text>
        <dbReference type="Rhea" id="RHEA:42288"/>
        <dbReference type="Rhea" id="RHEA-COMP:9685"/>
        <dbReference type="Rhea" id="RHEA-COMP:9955"/>
        <dbReference type="ChEBI" id="CHEBI:15378"/>
        <dbReference type="ChEBI" id="CHEBI:16526"/>
        <dbReference type="ChEBI" id="CHEBI:57972"/>
        <dbReference type="ChEBI" id="CHEBI:64479"/>
        <dbReference type="ChEBI" id="CHEBI:78846"/>
        <dbReference type="ChEBI" id="CHEBI:149468"/>
        <dbReference type="EC" id="2.3.1.47"/>
    </reaction>
</comment>
<dbReference type="InterPro" id="IPR015421">
    <property type="entry name" value="PyrdxlP-dep_Trfase_major"/>
</dbReference>
<feature type="binding site" evidence="9">
    <location>
        <position position="201"/>
    </location>
    <ligand>
        <name>pyridoxal 5'-phosphate</name>
        <dbReference type="ChEBI" id="CHEBI:597326"/>
    </ligand>
</feature>
<dbReference type="EC" id="2.3.1.47" evidence="9"/>
<dbReference type="NCBIfam" id="TIGR00858">
    <property type="entry name" value="bioF"/>
    <property type="match status" value="1"/>
</dbReference>